<sequence>MTIDVNSLVRQALARIQEISPLEVTAARADGALLIDVREPDEFAVGHLPQAINLPRGVLEFKIQAHPAMACQASEALSLRERPLVLYCLTGGRAALAADSLQQLGFERVKSMAGGITAWREAGLPLHTPTDSSGPDD</sequence>
<dbReference type="CDD" id="cd00158">
    <property type="entry name" value="RHOD"/>
    <property type="match status" value="1"/>
</dbReference>
<evidence type="ECO:0000313" key="3">
    <source>
        <dbReference type="Proteomes" id="UP000219374"/>
    </source>
</evidence>
<dbReference type="SUPFAM" id="SSF52821">
    <property type="entry name" value="Rhodanese/Cell cycle control phosphatase"/>
    <property type="match status" value="1"/>
</dbReference>
<name>A0A286CVX8_9GAMM</name>
<dbReference type="RefSeq" id="WP_097119979.1">
    <property type="nucleotide sequence ID" value="NZ_OCND01000001.1"/>
</dbReference>
<feature type="domain" description="Rhodanese" evidence="1">
    <location>
        <begin position="28"/>
        <end position="128"/>
    </location>
</feature>
<dbReference type="GO" id="GO:0004792">
    <property type="term" value="F:thiosulfate-cyanide sulfurtransferase activity"/>
    <property type="evidence" value="ECO:0007669"/>
    <property type="project" value="TreeGrafter"/>
</dbReference>
<dbReference type="EMBL" id="OCND01000001">
    <property type="protein sequence ID" value="SOD50515.1"/>
    <property type="molecule type" value="Genomic_DNA"/>
</dbReference>
<dbReference type="Gene3D" id="3.40.250.10">
    <property type="entry name" value="Rhodanese-like domain"/>
    <property type="match status" value="1"/>
</dbReference>
<keyword evidence="2" id="KW-0808">Transferase</keyword>
<dbReference type="PANTHER" id="PTHR44086:SF13">
    <property type="entry name" value="THIOSULFATE SULFURTRANSFERASE PSPE"/>
    <property type="match status" value="1"/>
</dbReference>
<dbReference type="InterPro" id="IPR001763">
    <property type="entry name" value="Rhodanese-like_dom"/>
</dbReference>
<accession>A0A286CVX8</accession>
<dbReference type="InterPro" id="IPR036873">
    <property type="entry name" value="Rhodanese-like_dom_sf"/>
</dbReference>
<dbReference type="SMART" id="SM00450">
    <property type="entry name" value="RHOD"/>
    <property type="match status" value="1"/>
</dbReference>
<evidence type="ECO:0000313" key="2">
    <source>
        <dbReference type="EMBL" id="SOD50515.1"/>
    </source>
</evidence>
<keyword evidence="3" id="KW-1185">Reference proteome</keyword>
<reference evidence="2 3" key="1">
    <citation type="submission" date="2017-09" db="EMBL/GenBank/DDBJ databases">
        <authorList>
            <person name="Ehlers B."/>
            <person name="Leendertz F.H."/>
        </authorList>
    </citation>
    <scope>NUCLEOTIDE SEQUENCE [LARGE SCALE GENOMIC DNA]</scope>
    <source>
        <strain evidence="2 3">CGMCC 1.10978</strain>
    </source>
</reference>
<dbReference type="Proteomes" id="UP000219374">
    <property type="component" value="Unassembled WGS sequence"/>
</dbReference>
<protein>
    <submittedName>
        <fullName evidence="2">Rhodanese-related sulfurtransferase</fullName>
    </submittedName>
</protein>
<dbReference type="PROSITE" id="PS50206">
    <property type="entry name" value="RHODANESE_3"/>
    <property type="match status" value="1"/>
</dbReference>
<proteinExistence type="predicted"/>
<dbReference type="OrthoDB" id="9814704at2"/>
<dbReference type="PANTHER" id="PTHR44086">
    <property type="entry name" value="THIOSULFATE SULFURTRANSFERASE RDL2, MITOCHONDRIAL-RELATED"/>
    <property type="match status" value="1"/>
</dbReference>
<dbReference type="Pfam" id="PF00581">
    <property type="entry name" value="Rhodanese"/>
    <property type="match status" value="1"/>
</dbReference>
<evidence type="ECO:0000259" key="1">
    <source>
        <dbReference type="PROSITE" id="PS50206"/>
    </source>
</evidence>
<organism evidence="2 3">
    <name type="scientific">Pseudoxanthomonas wuyuanensis</name>
    <dbReference type="NCBI Taxonomy" id="1073196"/>
    <lineage>
        <taxon>Bacteria</taxon>
        <taxon>Pseudomonadati</taxon>
        <taxon>Pseudomonadota</taxon>
        <taxon>Gammaproteobacteria</taxon>
        <taxon>Lysobacterales</taxon>
        <taxon>Lysobacteraceae</taxon>
        <taxon>Pseudoxanthomonas</taxon>
    </lineage>
</organism>
<dbReference type="AlphaFoldDB" id="A0A286CVX8"/>
<gene>
    <name evidence="2" type="ORF">SAMN06296416_101161</name>
</gene>